<proteinExistence type="predicted"/>
<evidence type="ECO:0000313" key="2">
    <source>
        <dbReference type="Proteomes" id="UP000238348"/>
    </source>
</evidence>
<evidence type="ECO:0008006" key="3">
    <source>
        <dbReference type="Google" id="ProtNLM"/>
    </source>
</evidence>
<dbReference type="SUPFAM" id="SSF141571">
    <property type="entry name" value="Pentapeptide repeat-like"/>
    <property type="match status" value="1"/>
</dbReference>
<dbReference type="InterPro" id="IPR001646">
    <property type="entry name" value="5peptide_repeat"/>
</dbReference>
<dbReference type="Pfam" id="PF00805">
    <property type="entry name" value="Pentapeptide"/>
    <property type="match status" value="2"/>
</dbReference>
<dbReference type="EMBL" id="CP012673">
    <property type="protein sequence ID" value="AUX43810.1"/>
    <property type="molecule type" value="Genomic_DNA"/>
</dbReference>
<gene>
    <name evidence="1" type="ORF">SOCE26_052650</name>
</gene>
<dbReference type="Gene3D" id="2.160.20.80">
    <property type="entry name" value="E3 ubiquitin-protein ligase SopA"/>
    <property type="match status" value="1"/>
</dbReference>
<name>A0A2L0EWY5_SORCE</name>
<dbReference type="PANTHER" id="PTHR14136:SF17">
    <property type="entry name" value="BTB_POZ DOMAIN-CONTAINING PROTEIN KCTD9"/>
    <property type="match status" value="1"/>
</dbReference>
<organism evidence="1 2">
    <name type="scientific">Sorangium cellulosum</name>
    <name type="common">Polyangium cellulosum</name>
    <dbReference type="NCBI Taxonomy" id="56"/>
    <lineage>
        <taxon>Bacteria</taxon>
        <taxon>Pseudomonadati</taxon>
        <taxon>Myxococcota</taxon>
        <taxon>Polyangia</taxon>
        <taxon>Polyangiales</taxon>
        <taxon>Polyangiaceae</taxon>
        <taxon>Sorangium</taxon>
    </lineage>
</organism>
<evidence type="ECO:0000313" key="1">
    <source>
        <dbReference type="EMBL" id="AUX43810.1"/>
    </source>
</evidence>
<dbReference type="PANTHER" id="PTHR14136">
    <property type="entry name" value="BTB_POZ DOMAIN-CONTAINING PROTEIN KCTD9"/>
    <property type="match status" value="1"/>
</dbReference>
<dbReference type="InterPro" id="IPR051082">
    <property type="entry name" value="Pentapeptide-BTB/POZ_domain"/>
</dbReference>
<accession>A0A2L0EWY5</accession>
<sequence length="208" mass="22001">MIVVELMRSALDARACPEALDLFDAVKGAQDAKRAVRGLPSRKALRLRWTPLHAVWFAATHPVFCAWLAARGLLPATGAPGADLRGADLGGAALARADLSGVDLRGARLVWADLSGADLTRSDLRGADLRDACLERAALDGAQLDGADLRGANFAGASLLCVRRLSRANTEGAWFDGARVLQEQVPAPGWRRVEGSSGRFAVLVRATP</sequence>
<reference evidence="1 2" key="1">
    <citation type="submission" date="2015-09" db="EMBL/GenBank/DDBJ databases">
        <title>Sorangium comparison.</title>
        <authorList>
            <person name="Zaburannyi N."/>
            <person name="Bunk B."/>
            <person name="Overmann J."/>
            <person name="Mueller R."/>
        </authorList>
    </citation>
    <scope>NUCLEOTIDE SEQUENCE [LARGE SCALE GENOMIC DNA]</scope>
    <source>
        <strain evidence="1 2">So ce26</strain>
    </source>
</reference>
<dbReference type="RefSeq" id="WP_234023987.1">
    <property type="nucleotide sequence ID" value="NZ_CP012673.1"/>
</dbReference>
<protein>
    <recommendedName>
        <fullName evidence="3">Low-complexity protein</fullName>
    </recommendedName>
</protein>
<dbReference type="Proteomes" id="UP000238348">
    <property type="component" value="Chromosome"/>
</dbReference>
<dbReference type="AlphaFoldDB" id="A0A2L0EWY5"/>